<keyword evidence="3" id="KW-0406">Ion transport</keyword>
<keyword evidence="5" id="KW-0378">Hydrolase</keyword>
<dbReference type="Proteomes" id="UP000198811">
    <property type="component" value="Unassembled WGS sequence"/>
</dbReference>
<dbReference type="GeneID" id="70576752"/>
<dbReference type="NCBIfam" id="NF002266">
    <property type="entry name" value="PRK01198.1-2"/>
    <property type="match status" value="1"/>
</dbReference>
<evidence type="ECO:0000313" key="5">
    <source>
        <dbReference type="EMBL" id="SQB34522.1"/>
    </source>
</evidence>
<gene>
    <name evidence="5" type="primary">ntpC</name>
    <name evidence="5" type="ORF">NCTC13028_01434</name>
    <name evidence="4" type="ORF">SAMN05216497_10192</name>
</gene>
<dbReference type="InterPro" id="IPR002843">
    <property type="entry name" value="ATPase_V0-cplx_csu/dsu"/>
</dbReference>
<comment type="similarity">
    <text evidence="1">Belongs to the V-ATPase V0D/AC39 subunit family.</text>
</comment>
<dbReference type="Pfam" id="PF01992">
    <property type="entry name" value="vATP-synt_AC39"/>
    <property type="match status" value="1"/>
</dbReference>
<dbReference type="PANTHER" id="PTHR38682">
    <property type="entry name" value="V-TYPE ATP SYNTHASE SUBUNIT C"/>
    <property type="match status" value="1"/>
</dbReference>
<dbReference type="Gene3D" id="1.10.132.50">
    <property type="entry name" value="ATP synthase (C/AC39) subunit, domain 3"/>
    <property type="match status" value="1"/>
</dbReference>
<dbReference type="Gene3D" id="1.20.1690.10">
    <property type="entry name" value="V-type ATP synthase subunit C domain"/>
    <property type="match status" value="2"/>
</dbReference>
<dbReference type="InterPro" id="IPR044911">
    <property type="entry name" value="V-type_ATPase_csu/dsu_dom_3"/>
</dbReference>
<evidence type="ECO:0000256" key="2">
    <source>
        <dbReference type="ARBA" id="ARBA00022448"/>
    </source>
</evidence>
<dbReference type="InterPro" id="IPR035067">
    <property type="entry name" value="V-type_ATPase_csu/dsu"/>
</dbReference>
<evidence type="ECO:0000313" key="6">
    <source>
        <dbReference type="Proteomes" id="UP000198811"/>
    </source>
</evidence>
<dbReference type="STRING" id="1494.SAMN05216497_10192"/>
<dbReference type="GO" id="GO:0016787">
    <property type="term" value="F:hydrolase activity"/>
    <property type="evidence" value="ECO:0007669"/>
    <property type="project" value="UniProtKB-KW"/>
</dbReference>
<organism evidence="5 7">
    <name type="scientific">Clostridium cochlearium</name>
    <dbReference type="NCBI Taxonomy" id="1494"/>
    <lineage>
        <taxon>Bacteria</taxon>
        <taxon>Bacillati</taxon>
        <taxon>Bacillota</taxon>
        <taxon>Clostridia</taxon>
        <taxon>Eubacteriales</taxon>
        <taxon>Clostridiaceae</taxon>
        <taxon>Clostridium</taxon>
    </lineage>
</organism>
<dbReference type="PANTHER" id="PTHR38682:SF1">
    <property type="entry name" value="V-TYPE ATP SYNTHASE SUBUNIT C"/>
    <property type="match status" value="1"/>
</dbReference>
<protein>
    <submittedName>
        <fullName evidence="5">V-type ATP synthase subunit C</fullName>
        <ecNumber evidence="5">3.6.3.14</ecNumber>
    </submittedName>
    <submittedName>
        <fullName evidence="4">V/A-type H+-transporting ATPase subunit C</fullName>
    </submittedName>
</protein>
<keyword evidence="2" id="KW-0813">Transport</keyword>
<sequence length="333" mass="39005">MDNLQFTHAIARIRVLETRLLDKSKIERMIDSSSAEEALKILGETEYLNYMSNVKKPEDYEVLLSEELKRLYSLLYSISPEKSIIDIMALRYDYHNLKVMLKGKYLGKDLTYLLIPVGTINNNTLKQIFNMENYKELTPLMREALEKAESEYETYKDPQKIDLILDSYMYKEILLKSEKINEKFIEDYIQMSIDLNNIRTLLRAKSQNKPRKFFEKIILDGGTIDKNILIGYESETADSIANKLSYTPYEKIIRLGLEEYSKTNNISYFEKLSENYIMDFIKKAKQVSFGVEPLIGYIIAKETEIKIIRIIMVGKLNNIAPNIIRERLRDAYV</sequence>
<dbReference type="AlphaFoldDB" id="A0A239ZPR7"/>
<dbReference type="InterPro" id="IPR036079">
    <property type="entry name" value="ATPase_csu/dsu_sf"/>
</dbReference>
<dbReference type="OrthoDB" id="1653at2"/>
<dbReference type="RefSeq" id="WP_089862965.1">
    <property type="nucleotide sequence ID" value="NZ_CP173238.1"/>
</dbReference>
<reference evidence="5 7" key="2">
    <citation type="submission" date="2018-06" db="EMBL/GenBank/DDBJ databases">
        <authorList>
            <consortium name="Pathogen Informatics"/>
            <person name="Doyle S."/>
        </authorList>
    </citation>
    <scope>NUCLEOTIDE SEQUENCE [LARGE SCALE GENOMIC DNA]</scope>
    <source>
        <strain evidence="5 7">NCTC13028</strain>
    </source>
</reference>
<dbReference type="GO" id="GO:0046961">
    <property type="term" value="F:proton-transporting ATPase activity, rotational mechanism"/>
    <property type="evidence" value="ECO:0007669"/>
    <property type="project" value="InterPro"/>
</dbReference>
<evidence type="ECO:0000256" key="1">
    <source>
        <dbReference type="ARBA" id="ARBA00006709"/>
    </source>
</evidence>
<dbReference type="EC" id="3.6.3.14" evidence="5"/>
<reference evidence="4 6" key="1">
    <citation type="submission" date="2016-10" db="EMBL/GenBank/DDBJ databases">
        <authorList>
            <person name="Varghese N."/>
            <person name="Submissions S."/>
        </authorList>
    </citation>
    <scope>NUCLEOTIDE SEQUENCE [LARGE SCALE GENOMIC DNA]</scope>
    <source>
        <strain evidence="4 6">NLAE-zl-C224</strain>
    </source>
</reference>
<evidence type="ECO:0000313" key="4">
    <source>
        <dbReference type="EMBL" id="SDK81950.1"/>
    </source>
</evidence>
<keyword evidence="6" id="KW-1185">Reference proteome</keyword>
<dbReference type="EMBL" id="UAWC01000011">
    <property type="protein sequence ID" value="SQB34522.1"/>
    <property type="molecule type" value="Genomic_DNA"/>
</dbReference>
<dbReference type="Proteomes" id="UP000250223">
    <property type="component" value="Unassembled WGS sequence"/>
</dbReference>
<evidence type="ECO:0000256" key="3">
    <source>
        <dbReference type="ARBA" id="ARBA00023065"/>
    </source>
</evidence>
<accession>A0A239ZPR7</accession>
<proteinExistence type="inferred from homology"/>
<dbReference type="SUPFAM" id="SSF103486">
    <property type="entry name" value="V-type ATP synthase subunit C"/>
    <property type="match status" value="1"/>
</dbReference>
<dbReference type="InterPro" id="IPR050873">
    <property type="entry name" value="V-ATPase_V0D/AC39_subunit"/>
</dbReference>
<name>A0A239ZPR7_CLOCO</name>
<dbReference type="EMBL" id="FNGL01000001">
    <property type="protein sequence ID" value="SDK81950.1"/>
    <property type="molecule type" value="Genomic_DNA"/>
</dbReference>
<evidence type="ECO:0000313" key="7">
    <source>
        <dbReference type="Proteomes" id="UP000250223"/>
    </source>
</evidence>